<evidence type="ECO:0000256" key="12">
    <source>
        <dbReference type="HAMAP-Rule" id="MF_00974"/>
    </source>
</evidence>
<comment type="catalytic activity">
    <reaction evidence="12">
        <text>ssDNA + n NTP = ssDNA/pppN(pN)n-1 hybrid + (n-1) diphosphate.</text>
        <dbReference type="EC" id="2.7.7.101"/>
    </reaction>
</comment>
<comment type="function">
    <text evidence="12 13">RNA polymerase that catalyzes the synthesis of short RNA molecules used as primers for DNA polymerase during DNA replication.</text>
</comment>
<dbReference type="AlphaFoldDB" id="A0A3N5BSI8"/>
<evidence type="ECO:0000256" key="2">
    <source>
        <dbReference type="ARBA" id="ARBA00022515"/>
    </source>
</evidence>
<keyword evidence="7 12" id="KW-0863">Zinc-finger</keyword>
<proteinExistence type="inferred from homology"/>
<dbReference type="Pfam" id="PF08275">
    <property type="entry name" value="DNAG_N"/>
    <property type="match status" value="1"/>
</dbReference>
<dbReference type="GO" id="GO:0000428">
    <property type="term" value="C:DNA-directed RNA polymerase complex"/>
    <property type="evidence" value="ECO:0007669"/>
    <property type="project" value="UniProtKB-KW"/>
</dbReference>
<dbReference type="EMBL" id="RKRE01000002">
    <property type="protein sequence ID" value="RPF46731.1"/>
    <property type="molecule type" value="Genomic_DNA"/>
</dbReference>
<keyword evidence="10 12" id="KW-0238">DNA-binding</keyword>
<accession>A0A3N5BSI8</accession>
<dbReference type="GO" id="GO:0006269">
    <property type="term" value="P:DNA replication, synthesis of primer"/>
    <property type="evidence" value="ECO:0007669"/>
    <property type="project" value="UniProtKB-UniRule"/>
</dbReference>
<evidence type="ECO:0000256" key="13">
    <source>
        <dbReference type="PIRNR" id="PIRNR002811"/>
    </source>
</evidence>
<dbReference type="InterPro" id="IPR002694">
    <property type="entry name" value="Znf_CHC2"/>
</dbReference>
<dbReference type="HAMAP" id="MF_00974">
    <property type="entry name" value="DNA_primase_DnaG"/>
    <property type="match status" value="1"/>
</dbReference>
<protein>
    <recommendedName>
        <fullName evidence="12 13">DNA primase</fullName>
        <ecNumber evidence="12">2.7.7.101</ecNumber>
    </recommendedName>
</protein>
<evidence type="ECO:0000256" key="11">
    <source>
        <dbReference type="ARBA" id="ARBA00023163"/>
    </source>
</evidence>
<dbReference type="Pfam" id="PF01807">
    <property type="entry name" value="Zn_ribbon_DnaG"/>
    <property type="match status" value="1"/>
</dbReference>
<keyword evidence="11 12" id="KW-0804">Transcription</keyword>
<evidence type="ECO:0000256" key="7">
    <source>
        <dbReference type="ARBA" id="ARBA00022771"/>
    </source>
</evidence>
<dbReference type="PANTHER" id="PTHR30313">
    <property type="entry name" value="DNA PRIMASE"/>
    <property type="match status" value="1"/>
</dbReference>
<evidence type="ECO:0000256" key="6">
    <source>
        <dbReference type="ARBA" id="ARBA00022723"/>
    </source>
</evidence>
<dbReference type="PANTHER" id="PTHR30313:SF2">
    <property type="entry name" value="DNA PRIMASE"/>
    <property type="match status" value="1"/>
</dbReference>
<keyword evidence="4 12" id="KW-0548">Nucleotidyltransferase</keyword>
<comment type="subunit">
    <text evidence="12">Monomer. Interacts with DnaB.</text>
</comment>
<name>A0A3N5BSI8_9THEO</name>
<evidence type="ECO:0000256" key="3">
    <source>
        <dbReference type="ARBA" id="ARBA00022679"/>
    </source>
</evidence>
<dbReference type="SMART" id="SM00400">
    <property type="entry name" value="ZnF_CHCC"/>
    <property type="match status" value="1"/>
</dbReference>
<evidence type="ECO:0000256" key="5">
    <source>
        <dbReference type="ARBA" id="ARBA00022705"/>
    </source>
</evidence>
<dbReference type="InterPro" id="IPR013264">
    <property type="entry name" value="DNAG_N"/>
</dbReference>
<keyword evidence="5 12" id="KW-0235">DNA replication</keyword>
<dbReference type="NCBIfam" id="TIGR01391">
    <property type="entry name" value="dnaG"/>
    <property type="match status" value="1"/>
</dbReference>
<dbReference type="RefSeq" id="WP_211328095.1">
    <property type="nucleotide sequence ID" value="NZ_RKRE01000002.1"/>
</dbReference>
<dbReference type="FunFam" id="3.90.580.10:FF:000001">
    <property type="entry name" value="DNA primase"/>
    <property type="match status" value="1"/>
</dbReference>
<evidence type="ECO:0000313" key="16">
    <source>
        <dbReference type="EMBL" id="RPF46731.1"/>
    </source>
</evidence>
<dbReference type="SUPFAM" id="SSF57783">
    <property type="entry name" value="Zinc beta-ribbon"/>
    <property type="match status" value="1"/>
</dbReference>
<dbReference type="GO" id="GO:0008270">
    <property type="term" value="F:zinc ion binding"/>
    <property type="evidence" value="ECO:0007669"/>
    <property type="project" value="UniProtKB-UniRule"/>
</dbReference>
<evidence type="ECO:0000256" key="8">
    <source>
        <dbReference type="ARBA" id="ARBA00022833"/>
    </source>
</evidence>
<dbReference type="GO" id="GO:0005737">
    <property type="term" value="C:cytoplasm"/>
    <property type="evidence" value="ECO:0007669"/>
    <property type="project" value="TreeGrafter"/>
</dbReference>
<comment type="domain">
    <text evidence="12">Contains an N-terminal zinc-binding domain, a central core domain that contains the primase activity, and a C-terminal DnaB-binding domain.</text>
</comment>
<gene>
    <name evidence="12" type="primary">dnaG</name>
    <name evidence="16" type="ORF">EDD75_0985</name>
</gene>
<dbReference type="InterPro" id="IPR036977">
    <property type="entry name" value="DNA_primase_Znf_CHC2"/>
</dbReference>
<dbReference type="InterPro" id="IPR030846">
    <property type="entry name" value="DnaG_bac"/>
</dbReference>
<dbReference type="SUPFAM" id="SSF56731">
    <property type="entry name" value="DNA primase core"/>
    <property type="match status" value="1"/>
</dbReference>
<dbReference type="GO" id="GO:0003677">
    <property type="term" value="F:DNA binding"/>
    <property type="evidence" value="ECO:0007669"/>
    <property type="project" value="UniProtKB-KW"/>
</dbReference>
<dbReference type="Pfam" id="PF13155">
    <property type="entry name" value="Toprim_2"/>
    <property type="match status" value="1"/>
</dbReference>
<dbReference type="InterPro" id="IPR050219">
    <property type="entry name" value="DnaG_primase"/>
</dbReference>
<sequence length="601" mass="67121">MRGSVPGEFIEEVLSRTDIVALIGEYVRLVKKGQRYVGLCPFHQERTPSFTVSPDKQFFYCFGCGTGGDALKFLILRENLSFPEALRRLADRAGLKLPVTALDPEAERRRREQETVWEINRLVAGYYARQLQDKSGAPARQYLEKRGVPLTVASKFELGFAPASGDALLDFLRRQGVSGEEAVRCGVAIRKETGAVVDRFRGRLIFPIHDARGRVAGFGGRALDDATEPKYLNSPQTPFFNKRELLYALYQARDTIREKGFAVIVEGYLDAITAHQFGFTNVVASLGTSLTREQARLLLRYTATALIAYDSDTAGTAATLRGLDLLQEAGFEVKVVRVPQGKDPDEFIRQAGKSAWEKLVTQALPLLEYKGIHLAREKGIETAAAKMAVLRELLPNLAWLKTAPEIEEGVRAVAQLTGLSWETVRGELDRFLEKGQKDWLNPRKSVKNKHKIEYTADARKRAEASLLRLLLEKPSFAQQVEAAGGREIFADERYRRIYLTIAREVAPSGELPTPLLFSRLAEDDKATVAALLAAELPEASEALVEDLIGILREKKQREKRQELLLSLQMAEKAGDEGRVQELLRQLAELLRNRKEGCGNGR</sequence>
<dbReference type="Gene3D" id="1.10.860.10">
    <property type="entry name" value="DNAb Helicase, Chain A"/>
    <property type="match status" value="1"/>
</dbReference>
<evidence type="ECO:0000256" key="10">
    <source>
        <dbReference type="ARBA" id="ARBA00023125"/>
    </source>
</evidence>
<dbReference type="EC" id="2.7.7.101" evidence="12"/>
<feature type="domain" description="Toprim" evidence="15">
    <location>
        <begin position="260"/>
        <end position="341"/>
    </location>
</feature>
<dbReference type="SMART" id="SM00493">
    <property type="entry name" value="TOPRIM"/>
    <property type="match status" value="1"/>
</dbReference>
<evidence type="ECO:0000313" key="17">
    <source>
        <dbReference type="Proteomes" id="UP000282654"/>
    </source>
</evidence>
<keyword evidence="3 12" id="KW-0808">Transferase</keyword>
<dbReference type="InterPro" id="IPR016136">
    <property type="entry name" value="DNA_helicase_N/primase_C"/>
</dbReference>
<keyword evidence="6 12" id="KW-0479">Metal-binding</keyword>
<evidence type="ECO:0000256" key="9">
    <source>
        <dbReference type="ARBA" id="ARBA00022842"/>
    </source>
</evidence>
<dbReference type="InterPro" id="IPR006171">
    <property type="entry name" value="TOPRIM_dom"/>
</dbReference>
<keyword evidence="17" id="KW-1185">Reference proteome</keyword>
<dbReference type="InterPro" id="IPR037068">
    <property type="entry name" value="DNA_primase_core_N_sf"/>
</dbReference>
<dbReference type="PIRSF" id="PIRSF002811">
    <property type="entry name" value="DnaG"/>
    <property type="match status" value="1"/>
</dbReference>
<organism evidence="16 17">
    <name type="scientific">Thermodesulfitimonas autotrophica</name>
    <dbReference type="NCBI Taxonomy" id="1894989"/>
    <lineage>
        <taxon>Bacteria</taxon>
        <taxon>Bacillati</taxon>
        <taxon>Bacillota</taxon>
        <taxon>Clostridia</taxon>
        <taxon>Thermoanaerobacterales</taxon>
        <taxon>Thermoanaerobacteraceae</taxon>
        <taxon>Thermodesulfitimonas</taxon>
    </lineage>
</organism>
<dbReference type="FunFam" id="3.40.1360.10:FF:000002">
    <property type="entry name" value="DNA primase"/>
    <property type="match status" value="1"/>
</dbReference>
<dbReference type="GO" id="GO:0003899">
    <property type="term" value="F:DNA-directed RNA polymerase activity"/>
    <property type="evidence" value="ECO:0007669"/>
    <property type="project" value="UniProtKB-UniRule"/>
</dbReference>
<dbReference type="Gene3D" id="3.90.980.10">
    <property type="entry name" value="DNA primase, catalytic core, N-terminal domain"/>
    <property type="match status" value="1"/>
</dbReference>
<evidence type="ECO:0000259" key="15">
    <source>
        <dbReference type="PROSITE" id="PS50880"/>
    </source>
</evidence>
<dbReference type="GO" id="GO:1990077">
    <property type="term" value="C:primosome complex"/>
    <property type="evidence" value="ECO:0007669"/>
    <property type="project" value="UniProtKB-KW"/>
</dbReference>
<dbReference type="Proteomes" id="UP000282654">
    <property type="component" value="Unassembled WGS sequence"/>
</dbReference>
<dbReference type="InterPro" id="IPR006295">
    <property type="entry name" value="DNA_primase_DnaG"/>
</dbReference>
<keyword evidence="2 12" id="KW-0639">Primosome</keyword>
<evidence type="ECO:0000256" key="4">
    <source>
        <dbReference type="ARBA" id="ARBA00022695"/>
    </source>
</evidence>
<dbReference type="Gene3D" id="3.90.580.10">
    <property type="entry name" value="Zinc finger, CHC2-type domain"/>
    <property type="match status" value="1"/>
</dbReference>
<dbReference type="InterPro" id="IPR034151">
    <property type="entry name" value="TOPRIM_DnaG_bac"/>
</dbReference>
<comment type="similarity">
    <text evidence="12 13">Belongs to the DnaG primase family.</text>
</comment>
<dbReference type="CDD" id="cd03364">
    <property type="entry name" value="TOPRIM_DnaG_primases"/>
    <property type="match status" value="1"/>
</dbReference>
<keyword evidence="8 12" id="KW-0862">Zinc</keyword>
<dbReference type="PROSITE" id="PS50880">
    <property type="entry name" value="TOPRIM"/>
    <property type="match status" value="1"/>
</dbReference>
<comment type="cofactor">
    <cofactor evidence="12 13 14">
        <name>Zn(2+)</name>
        <dbReference type="ChEBI" id="CHEBI:29105"/>
    </cofactor>
    <text evidence="12 13 14">Binds 1 zinc ion per monomer.</text>
</comment>
<feature type="zinc finger region" description="CHC2-type" evidence="12 14">
    <location>
        <begin position="40"/>
        <end position="64"/>
    </location>
</feature>
<reference evidence="16 17" key="1">
    <citation type="submission" date="2018-11" db="EMBL/GenBank/DDBJ databases">
        <title>Genomic Encyclopedia of Type Strains, Phase IV (KMG-IV): sequencing the most valuable type-strain genomes for metagenomic binning, comparative biology and taxonomic classification.</title>
        <authorList>
            <person name="Goeker M."/>
        </authorList>
    </citation>
    <scope>NUCLEOTIDE SEQUENCE [LARGE SCALE GENOMIC DNA]</scope>
    <source>
        <strain evidence="16 17">DSM 102936</strain>
    </source>
</reference>
<evidence type="ECO:0000256" key="1">
    <source>
        <dbReference type="ARBA" id="ARBA00022478"/>
    </source>
</evidence>
<comment type="caution">
    <text evidence="16">The sequence shown here is derived from an EMBL/GenBank/DDBJ whole genome shotgun (WGS) entry which is preliminary data.</text>
</comment>
<evidence type="ECO:0000256" key="14">
    <source>
        <dbReference type="PIRSR" id="PIRSR002811-1"/>
    </source>
</evidence>
<dbReference type="Gene3D" id="3.40.1360.10">
    <property type="match status" value="1"/>
</dbReference>
<keyword evidence="9" id="KW-0460">Magnesium</keyword>
<keyword evidence="1 12" id="KW-0240">DNA-directed RNA polymerase</keyword>